<protein>
    <recommendedName>
        <fullName evidence="3">PhiEco32-like amidoligase-type 2 protein</fullName>
    </recommendedName>
</protein>
<evidence type="ECO:0000313" key="2">
    <source>
        <dbReference type="Proteomes" id="UP000515679"/>
    </source>
</evidence>
<organism evidence="1 2">
    <name type="scientific">Cohnella cholangitidis</name>
    <dbReference type="NCBI Taxonomy" id="2598458"/>
    <lineage>
        <taxon>Bacteria</taxon>
        <taxon>Bacillati</taxon>
        <taxon>Bacillota</taxon>
        <taxon>Bacilli</taxon>
        <taxon>Bacillales</taxon>
        <taxon>Paenibacillaceae</taxon>
        <taxon>Cohnella</taxon>
    </lineage>
</organism>
<dbReference type="KEGG" id="cchl:FPL14_27875"/>
<dbReference type="AlphaFoldDB" id="A0A7G5C5S7"/>
<proteinExistence type="predicted"/>
<keyword evidence="2" id="KW-1185">Reference proteome</keyword>
<reference evidence="1 2" key="1">
    <citation type="submission" date="2019-07" db="EMBL/GenBank/DDBJ databases">
        <authorList>
            <person name="Kim J.K."/>
            <person name="Cheong H.-M."/>
            <person name="Choi Y."/>
            <person name="Hwang K.J."/>
            <person name="Lee S."/>
            <person name="Choi C."/>
        </authorList>
    </citation>
    <scope>NUCLEOTIDE SEQUENCE [LARGE SCALE GENOMIC DNA]</scope>
    <source>
        <strain evidence="1 2">KS 22</strain>
    </source>
</reference>
<gene>
    <name evidence="1" type="ORF">FPL14_27875</name>
</gene>
<dbReference type="Proteomes" id="UP000515679">
    <property type="component" value="Chromosome"/>
</dbReference>
<name>A0A7G5C5S7_9BACL</name>
<accession>A0A7G5C5S7</accession>
<evidence type="ECO:0000313" key="1">
    <source>
        <dbReference type="EMBL" id="QMV44561.1"/>
    </source>
</evidence>
<dbReference type="Pfam" id="PF14395">
    <property type="entry name" value="COOH-NH2_lig"/>
    <property type="match status" value="1"/>
</dbReference>
<sequence length="478" mass="53113">MIGHEGTVWLYNSGGKRRSALERTGLPELSDLALAGRHDCVMLVGNAEESSIEASRSATSLSPWLMNDSAARVAALRSEEIERRLRREGVPANMRADDHSRSSTPITVLVWGHDAIEMRRSFPDTKKFNEVKYRDDPWNKSLITKEHPIWKAAERTSVRAVYLLGLDYGRVELLLTESGKLIVTEVAAELKMVGGESLFRLREMVQAFSAAWAAETSGGVRVKLGADPEFLLLSREGRVVPASKYFTPKGEAGCDSVRIRGEKRWPLVELRPRPTENPNHLTSDLRRLLALATERTAGASLTWKAGGLPVPGLPLGGHVHLSGAALTGERLRALDNAVALPLRLLEPAEAARRRPRYGSLGDVRRQPHGGFEYRTPPSWLVSPRLALATFALAKVAAEHSRELATDRPLDEERYREAFYSGERQPLLTAVSRIYRAISGTSGYAAYREPIDFLFDAISRGRSWDEGADIRTKWRIPIN</sequence>
<dbReference type="EMBL" id="CP041969">
    <property type="protein sequence ID" value="QMV44561.1"/>
    <property type="molecule type" value="Genomic_DNA"/>
</dbReference>
<dbReference type="RefSeq" id="WP_182300808.1">
    <property type="nucleotide sequence ID" value="NZ_CP041969.1"/>
</dbReference>
<evidence type="ECO:0008006" key="3">
    <source>
        <dbReference type="Google" id="ProtNLM"/>
    </source>
</evidence>
<dbReference type="InterPro" id="IPR025681">
    <property type="entry name" value="COOH-NH2_lig"/>
</dbReference>